<dbReference type="InterPro" id="IPR043964">
    <property type="entry name" value="P-loop_TraG"/>
</dbReference>
<dbReference type="InterPro" id="IPR022509">
    <property type="entry name" value="Conjugation_ATPase_TraG"/>
</dbReference>
<gene>
    <name evidence="2" type="ORF">PO382_20655</name>
</gene>
<evidence type="ECO:0000313" key="3">
    <source>
        <dbReference type="Proteomes" id="UP001219389"/>
    </source>
</evidence>
<proteinExistence type="predicted"/>
<sequence>VYVRFGGRLSKTCRSNTTRRRVPSLHKVFDLEKKESIKTLIMSLWKRDTEVITRAEEVALSMAVNLFLEKIKEDNELVPSFNTFYEFVQGEFRGILEEKHYREKDFDLTNFLNVLAPYYRGGEYDYLLNSDEQLDLLNKRFVVFEIDEIKEHKILFPVVTVIIMEAFINKMRRLHGVRKMIVVEEAWKAIAREGMADYIKFLCAPVKVAS</sequence>
<reference evidence="2" key="1">
    <citation type="submission" date="2022-10" db="EMBL/GenBank/DDBJ databases">
        <title>Human gut microbiome strain richness.</title>
        <authorList>
            <person name="Chen-Liaw A."/>
        </authorList>
    </citation>
    <scope>NUCLEOTIDE SEQUENCE</scope>
    <source>
        <strain evidence="2">BSD2780120875st1_E1_BSD2780120875_150330</strain>
    </source>
</reference>
<dbReference type="Gene3D" id="1.10.8.730">
    <property type="match status" value="1"/>
</dbReference>
<accession>A0AAW6HJS8</accession>
<dbReference type="PANTHER" id="PTHR38467">
    <property type="match status" value="1"/>
</dbReference>
<dbReference type="PANTHER" id="PTHR38467:SF1">
    <property type="entry name" value="CONJUGATIVE TRANSFER: ASSEMBLY"/>
    <property type="match status" value="1"/>
</dbReference>
<protein>
    <submittedName>
        <fullName evidence="2">TraG family conjugative transposon ATPase</fullName>
    </submittedName>
</protein>
<dbReference type="RefSeq" id="WP_229136485.1">
    <property type="nucleotide sequence ID" value="NZ_JADMTR010000039.1"/>
</dbReference>
<organism evidence="2 3">
    <name type="scientific">Bacteroides ovatus</name>
    <dbReference type="NCBI Taxonomy" id="28116"/>
    <lineage>
        <taxon>Bacteria</taxon>
        <taxon>Pseudomonadati</taxon>
        <taxon>Bacteroidota</taxon>
        <taxon>Bacteroidia</taxon>
        <taxon>Bacteroidales</taxon>
        <taxon>Bacteroidaceae</taxon>
        <taxon>Bacteroides</taxon>
    </lineage>
</organism>
<dbReference type="InterPro" id="IPR053155">
    <property type="entry name" value="F-pilin_assembly_TraC"/>
</dbReference>
<dbReference type="NCBIfam" id="TIGR03783">
    <property type="entry name" value="Bac_Flav_CT_G"/>
    <property type="match status" value="1"/>
</dbReference>
<dbReference type="EMBL" id="JAQNZF010000035">
    <property type="protein sequence ID" value="MDC2744626.1"/>
    <property type="molecule type" value="Genomic_DNA"/>
</dbReference>
<name>A0AAW6HJS8_BACOV</name>
<dbReference type="Gene3D" id="3.40.50.300">
    <property type="entry name" value="P-loop containing nucleotide triphosphate hydrolases"/>
    <property type="match status" value="1"/>
</dbReference>
<feature type="domain" description="TraG P-loop" evidence="1">
    <location>
        <begin position="27"/>
        <end position="206"/>
    </location>
</feature>
<dbReference type="Proteomes" id="UP001219389">
    <property type="component" value="Unassembled WGS sequence"/>
</dbReference>
<evidence type="ECO:0000313" key="2">
    <source>
        <dbReference type="EMBL" id="MDC2744626.1"/>
    </source>
</evidence>
<comment type="caution">
    <text evidence="2">The sequence shown here is derived from an EMBL/GenBank/DDBJ whole genome shotgun (WGS) entry which is preliminary data.</text>
</comment>
<dbReference type="Pfam" id="PF19044">
    <property type="entry name" value="P-loop_TraG"/>
    <property type="match status" value="1"/>
</dbReference>
<feature type="non-terminal residue" evidence="2">
    <location>
        <position position="1"/>
    </location>
</feature>
<dbReference type="InterPro" id="IPR027417">
    <property type="entry name" value="P-loop_NTPase"/>
</dbReference>
<evidence type="ECO:0000259" key="1">
    <source>
        <dbReference type="Pfam" id="PF19044"/>
    </source>
</evidence>
<dbReference type="AlphaFoldDB" id="A0AAW6HJS8"/>